<comment type="caution">
    <text evidence="2">The sequence shown here is derived from an EMBL/GenBank/DDBJ whole genome shotgun (WGS) entry which is preliminary data.</text>
</comment>
<dbReference type="AlphaFoldDB" id="A0AAV8X6P5"/>
<sequence length="152" mass="17220">MLGYGDRRRSHSEVCTLFNEAHPKRPIVRSTVTKIVAKFQAAGHVRDLPKSGRPPVPENTQLDVMFKIIPIQQLAKWASILILVTHRFVLIAFQHVIYFQYLKVQLEAIGKLNASNAVENQGPIKEDEETNGRGSQKDKLVHTKKIRKKSNG</sequence>
<dbReference type="EMBL" id="JAPWTK010001010">
    <property type="protein sequence ID" value="KAJ8934617.1"/>
    <property type="molecule type" value="Genomic_DNA"/>
</dbReference>
<dbReference type="Proteomes" id="UP001162162">
    <property type="component" value="Unassembled WGS sequence"/>
</dbReference>
<gene>
    <name evidence="2" type="ORF">NQ318_012651</name>
</gene>
<reference evidence="2" key="1">
    <citation type="journal article" date="2023" name="Insect Mol. Biol.">
        <title>Genome sequencing provides insights into the evolution of gene families encoding plant cell wall-degrading enzymes in longhorned beetles.</title>
        <authorList>
            <person name="Shin N.R."/>
            <person name="Okamura Y."/>
            <person name="Kirsch R."/>
            <person name="Pauchet Y."/>
        </authorList>
    </citation>
    <scope>NUCLEOTIDE SEQUENCE</scope>
    <source>
        <strain evidence="2">AMC_N1</strain>
    </source>
</reference>
<keyword evidence="3" id="KW-1185">Reference proteome</keyword>
<accession>A0AAV8X6P5</accession>
<evidence type="ECO:0000256" key="1">
    <source>
        <dbReference type="SAM" id="MobiDB-lite"/>
    </source>
</evidence>
<organism evidence="2 3">
    <name type="scientific">Aromia moschata</name>
    <dbReference type="NCBI Taxonomy" id="1265417"/>
    <lineage>
        <taxon>Eukaryota</taxon>
        <taxon>Metazoa</taxon>
        <taxon>Ecdysozoa</taxon>
        <taxon>Arthropoda</taxon>
        <taxon>Hexapoda</taxon>
        <taxon>Insecta</taxon>
        <taxon>Pterygota</taxon>
        <taxon>Neoptera</taxon>
        <taxon>Endopterygota</taxon>
        <taxon>Coleoptera</taxon>
        <taxon>Polyphaga</taxon>
        <taxon>Cucujiformia</taxon>
        <taxon>Chrysomeloidea</taxon>
        <taxon>Cerambycidae</taxon>
        <taxon>Cerambycinae</taxon>
        <taxon>Callichromatini</taxon>
        <taxon>Aromia</taxon>
    </lineage>
</organism>
<protein>
    <recommendedName>
        <fullName evidence="4">DUF4817 domain-containing protein</fullName>
    </recommendedName>
</protein>
<feature type="region of interest" description="Disordered" evidence="1">
    <location>
        <begin position="121"/>
        <end position="152"/>
    </location>
</feature>
<evidence type="ECO:0008006" key="4">
    <source>
        <dbReference type="Google" id="ProtNLM"/>
    </source>
</evidence>
<feature type="compositionally biased region" description="Basic residues" evidence="1">
    <location>
        <begin position="142"/>
        <end position="152"/>
    </location>
</feature>
<evidence type="ECO:0000313" key="2">
    <source>
        <dbReference type="EMBL" id="KAJ8934617.1"/>
    </source>
</evidence>
<proteinExistence type="predicted"/>
<name>A0AAV8X6P5_9CUCU</name>
<evidence type="ECO:0000313" key="3">
    <source>
        <dbReference type="Proteomes" id="UP001162162"/>
    </source>
</evidence>